<feature type="transmembrane region" description="Helical" evidence="7">
    <location>
        <begin position="12"/>
        <end position="33"/>
    </location>
</feature>
<feature type="domain" description="Cation efflux protein cytoplasmic" evidence="9">
    <location>
        <begin position="221"/>
        <end position="296"/>
    </location>
</feature>
<dbReference type="PANTHER" id="PTHR43840">
    <property type="entry name" value="MITOCHONDRIAL METAL TRANSPORTER 1-RELATED"/>
    <property type="match status" value="1"/>
</dbReference>
<accession>W7YGP1</accession>
<dbReference type="Proteomes" id="UP000019364">
    <property type="component" value="Unassembled WGS sequence"/>
</dbReference>
<dbReference type="GO" id="GO:0008324">
    <property type="term" value="F:monoatomic cation transmembrane transporter activity"/>
    <property type="evidence" value="ECO:0007669"/>
    <property type="project" value="InterPro"/>
</dbReference>
<keyword evidence="6 7" id="KW-0472">Membrane</keyword>
<dbReference type="Pfam" id="PF16916">
    <property type="entry name" value="ZT_dimer"/>
    <property type="match status" value="1"/>
</dbReference>
<comment type="subcellular location">
    <subcellularLocation>
        <location evidence="1">Membrane</location>
        <topology evidence="1">Multi-pass membrane protein</topology>
    </subcellularLocation>
</comment>
<evidence type="ECO:0000256" key="6">
    <source>
        <dbReference type="ARBA" id="ARBA00023136"/>
    </source>
</evidence>
<evidence type="ECO:0000256" key="1">
    <source>
        <dbReference type="ARBA" id="ARBA00004141"/>
    </source>
</evidence>
<evidence type="ECO:0000256" key="3">
    <source>
        <dbReference type="ARBA" id="ARBA00022448"/>
    </source>
</evidence>
<feature type="domain" description="Cation efflux protein transmembrane" evidence="8">
    <location>
        <begin position="15"/>
        <end position="211"/>
    </location>
</feature>
<dbReference type="InterPro" id="IPR050291">
    <property type="entry name" value="CDF_Transporter"/>
</dbReference>
<dbReference type="EMBL" id="BAVZ01000002">
    <property type="protein sequence ID" value="GAF06758.1"/>
    <property type="molecule type" value="Genomic_DNA"/>
</dbReference>
<dbReference type="SUPFAM" id="SSF161111">
    <property type="entry name" value="Cation efflux protein transmembrane domain-like"/>
    <property type="match status" value="1"/>
</dbReference>
<dbReference type="Pfam" id="PF01545">
    <property type="entry name" value="Cation_efflux"/>
    <property type="match status" value="1"/>
</dbReference>
<evidence type="ECO:0000259" key="9">
    <source>
        <dbReference type="Pfam" id="PF16916"/>
    </source>
</evidence>
<dbReference type="AlphaFoldDB" id="W7YGP1"/>
<keyword evidence="5 7" id="KW-1133">Transmembrane helix</keyword>
<gene>
    <name evidence="10" type="ORF">JCM16418_738</name>
</gene>
<name>W7YGP1_9BACL</name>
<keyword evidence="11" id="KW-1185">Reference proteome</keyword>
<dbReference type="InterPro" id="IPR027469">
    <property type="entry name" value="Cation_efflux_TMD_sf"/>
</dbReference>
<organism evidence="10 11">
    <name type="scientific">Paenibacillus pini JCM 16418</name>
    <dbReference type="NCBI Taxonomy" id="1236976"/>
    <lineage>
        <taxon>Bacteria</taxon>
        <taxon>Bacillati</taxon>
        <taxon>Bacillota</taxon>
        <taxon>Bacilli</taxon>
        <taxon>Bacillales</taxon>
        <taxon>Paenibacillaceae</taxon>
        <taxon>Paenibacillus</taxon>
    </lineage>
</organism>
<evidence type="ECO:0000256" key="4">
    <source>
        <dbReference type="ARBA" id="ARBA00022692"/>
    </source>
</evidence>
<dbReference type="NCBIfam" id="TIGR01297">
    <property type="entry name" value="CDF"/>
    <property type="match status" value="1"/>
</dbReference>
<dbReference type="Gene3D" id="3.30.70.1350">
    <property type="entry name" value="Cation efflux protein, cytoplasmic domain"/>
    <property type="match status" value="1"/>
</dbReference>
<evidence type="ECO:0000313" key="11">
    <source>
        <dbReference type="Proteomes" id="UP000019364"/>
    </source>
</evidence>
<comment type="similarity">
    <text evidence="2">Belongs to the cation diffusion facilitator (CDF) transporter (TC 2.A.4) family.</text>
</comment>
<dbReference type="PANTHER" id="PTHR43840:SF15">
    <property type="entry name" value="MITOCHONDRIAL METAL TRANSPORTER 1-RELATED"/>
    <property type="match status" value="1"/>
</dbReference>
<sequence length="318" mass="35188">MGTQLSRASDTVTWTGIVGDLMLAVFKGVVGYFSGSKALLGDALYSLSDAARALAQRISWRSGTKSRNLQKYEVPSGRTEPMLAVLFAVLVLMGGLQIAVAAIRELSTGNLRVPEQFSLIAIFVSLAVKEAIFQFQFRQSRKSGDGKHNTYAENHRFGLYSSLTVLVGIFLTMAGDTFQWSALLYMGPVSALIVAGFVLFKGYQLIVNSVYGTLVQETEEEDAISFIETVQRVHGVITVNDLRAQEQGHYVTIDLKISVNPRITVLEAHDIAERARKLLMHRFVHVSDVQIQVVPYDPGYPYKSNHELTDNELPTIIQ</sequence>
<dbReference type="InterPro" id="IPR027470">
    <property type="entry name" value="Cation_efflux_CTD"/>
</dbReference>
<feature type="transmembrane region" description="Helical" evidence="7">
    <location>
        <begin position="157"/>
        <end position="174"/>
    </location>
</feature>
<feature type="transmembrane region" description="Helical" evidence="7">
    <location>
        <begin position="83"/>
        <end position="104"/>
    </location>
</feature>
<proteinExistence type="inferred from homology"/>
<keyword evidence="3" id="KW-0813">Transport</keyword>
<evidence type="ECO:0000256" key="5">
    <source>
        <dbReference type="ARBA" id="ARBA00022989"/>
    </source>
</evidence>
<dbReference type="eggNOG" id="COG0053">
    <property type="taxonomic scope" value="Bacteria"/>
</dbReference>
<dbReference type="Gene3D" id="1.20.1510.10">
    <property type="entry name" value="Cation efflux protein transmembrane domain"/>
    <property type="match status" value="1"/>
</dbReference>
<dbReference type="InterPro" id="IPR058533">
    <property type="entry name" value="Cation_efflux_TM"/>
</dbReference>
<dbReference type="InterPro" id="IPR002524">
    <property type="entry name" value="Cation_efflux"/>
</dbReference>
<evidence type="ECO:0000256" key="7">
    <source>
        <dbReference type="SAM" id="Phobius"/>
    </source>
</evidence>
<dbReference type="STRING" id="1236976.JCM16418_738"/>
<dbReference type="GO" id="GO:0016020">
    <property type="term" value="C:membrane"/>
    <property type="evidence" value="ECO:0007669"/>
    <property type="project" value="UniProtKB-SubCell"/>
</dbReference>
<dbReference type="InterPro" id="IPR036837">
    <property type="entry name" value="Cation_efflux_CTD_sf"/>
</dbReference>
<evidence type="ECO:0000313" key="10">
    <source>
        <dbReference type="EMBL" id="GAF06758.1"/>
    </source>
</evidence>
<evidence type="ECO:0000259" key="8">
    <source>
        <dbReference type="Pfam" id="PF01545"/>
    </source>
</evidence>
<keyword evidence="4 7" id="KW-0812">Transmembrane</keyword>
<feature type="transmembrane region" description="Helical" evidence="7">
    <location>
        <begin position="180"/>
        <end position="200"/>
    </location>
</feature>
<reference evidence="10 11" key="1">
    <citation type="journal article" date="2014" name="Genome Announc.">
        <title>Draft Genome Sequence of Paenibacillus pini JCM 16418T, Isolated from the Rhizosphere of Pine Tree.</title>
        <authorList>
            <person name="Yuki M."/>
            <person name="Oshima K."/>
            <person name="Suda W."/>
            <person name="Oshida Y."/>
            <person name="Kitamura K."/>
            <person name="Iida Y."/>
            <person name="Hattori M."/>
            <person name="Ohkuma M."/>
        </authorList>
    </citation>
    <scope>NUCLEOTIDE SEQUENCE [LARGE SCALE GENOMIC DNA]</scope>
    <source>
        <strain evidence="10 11">JCM 16418</strain>
    </source>
</reference>
<dbReference type="OrthoDB" id="9806522at2"/>
<dbReference type="RefSeq" id="WP_036646226.1">
    <property type="nucleotide sequence ID" value="NZ_BAVZ01000002.1"/>
</dbReference>
<protein>
    <submittedName>
        <fullName evidence="10">Cobalt-zinc-cadmium resistance protein</fullName>
    </submittedName>
</protein>
<comment type="caution">
    <text evidence="10">The sequence shown here is derived from an EMBL/GenBank/DDBJ whole genome shotgun (WGS) entry which is preliminary data.</text>
</comment>
<evidence type="ECO:0000256" key="2">
    <source>
        <dbReference type="ARBA" id="ARBA00008114"/>
    </source>
</evidence>
<dbReference type="SUPFAM" id="SSF160240">
    <property type="entry name" value="Cation efflux protein cytoplasmic domain-like"/>
    <property type="match status" value="1"/>
</dbReference>